<dbReference type="AlphaFoldDB" id="A0A1H8Q5B3"/>
<feature type="region of interest" description="Disordered" evidence="3">
    <location>
        <begin position="188"/>
        <end position="212"/>
    </location>
</feature>
<dbReference type="SUPFAM" id="SSF52540">
    <property type="entry name" value="P-loop containing nucleoside triphosphate hydrolases"/>
    <property type="match status" value="1"/>
</dbReference>
<organism evidence="5 6">
    <name type="scientific">Halorientalis persicus</name>
    <dbReference type="NCBI Taxonomy" id="1367881"/>
    <lineage>
        <taxon>Archaea</taxon>
        <taxon>Methanobacteriati</taxon>
        <taxon>Methanobacteriota</taxon>
        <taxon>Stenosarchaea group</taxon>
        <taxon>Halobacteria</taxon>
        <taxon>Halobacteriales</taxon>
        <taxon>Haloarculaceae</taxon>
        <taxon>Halorientalis</taxon>
    </lineage>
</organism>
<accession>A0A1H8Q5B3</accession>
<feature type="region of interest" description="Disordered" evidence="3">
    <location>
        <begin position="393"/>
        <end position="412"/>
    </location>
</feature>
<feature type="region of interest" description="Disordered" evidence="3">
    <location>
        <begin position="149"/>
        <end position="173"/>
    </location>
</feature>
<dbReference type="GO" id="GO:0016887">
    <property type="term" value="F:ATP hydrolysis activity"/>
    <property type="evidence" value="ECO:0007669"/>
    <property type="project" value="InterPro"/>
</dbReference>
<dbReference type="InterPro" id="IPR038729">
    <property type="entry name" value="Rad50/SbcC_AAA"/>
</dbReference>
<evidence type="ECO:0000256" key="1">
    <source>
        <dbReference type="ARBA" id="ARBA00023054"/>
    </source>
</evidence>
<feature type="domain" description="Rad50/SbcC-type AAA" evidence="4">
    <location>
        <begin position="4"/>
        <end position="234"/>
    </location>
</feature>
<feature type="region of interest" description="Disordered" evidence="3">
    <location>
        <begin position="332"/>
        <end position="385"/>
    </location>
</feature>
<dbReference type="InterPro" id="IPR027417">
    <property type="entry name" value="P-loop_NTPase"/>
</dbReference>
<evidence type="ECO:0000259" key="4">
    <source>
        <dbReference type="Pfam" id="PF13476"/>
    </source>
</evidence>
<reference evidence="6" key="1">
    <citation type="submission" date="2016-10" db="EMBL/GenBank/DDBJ databases">
        <authorList>
            <person name="Varghese N."/>
            <person name="Submissions S."/>
        </authorList>
    </citation>
    <scope>NUCLEOTIDE SEQUENCE [LARGE SCALE GENOMIC DNA]</scope>
    <source>
        <strain evidence="6">IBRC-M 10043</strain>
    </source>
</reference>
<feature type="compositionally biased region" description="Acidic residues" evidence="3">
    <location>
        <begin position="188"/>
        <end position="205"/>
    </location>
</feature>
<protein>
    <submittedName>
        <fullName evidence="5">AAA domain-containing protein</fullName>
    </submittedName>
</protein>
<dbReference type="PANTHER" id="PTHR32114:SF2">
    <property type="entry name" value="ABC TRANSPORTER ABCH.3"/>
    <property type="match status" value="1"/>
</dbReference>
<dbReference type="Pfam" id="PF13476">
    <property type="entry name" value="AAA_23"/>
    <property type="match status" value="1"/>
</dbReference>
<proteinExistence type="inferred from homology"/>
<keyword evidence="1" id="KW-0175">Coiled coil</keyword>
<sequence>MTWQLEISNIAGIRDGTAMIHPGINAVQASNWQGKTSLITAIRTVLGGEVSATTLTDGESKGSVHLQTPDDEYQVTLQQSAGTVSRSGTPYLTDEQDQICAELFAFLDEDNAIRTAVRDGADLTPHLIRPLEQENISEQIQSLQEQRRAAESDLEDAERAAEKLTAKTEEITSLESKLEELEDELAEIDGDESDSGDQEALEDDLADARRQRERAQQRVSRLEAKIESLESQIEDKEAALDAIDVPSAPDLKVQLKDKQQSVRELSGEIETLETLYNTNERVLEEGHLDLVADVDRQIDTDQLSCWVCGHETTRDDIQAQIDALSEAISERREQRSTLKTEVSDLKERQKEIRQQRQEKQSLEEDLSSLRSTLSESQDELEEARSDLEEVMDRVDELESQVEETDDRRSTLEQEIARTEATLEQRRTVKSELEDEAAQRDDLQAQIDELSQEIQSLRARREHVIATAREAFDHALEDVVEKFDPSFESARLEKHVDPDTGETSDLELIIARDGREITVDAMSEGEVELVGFIAALAGYEAFSVADRVPCMLLDDIGGLASEHLQTLVDYLSDRTEYVVTTAYPEAGDFGGTVLSPDDWDVVSDQTEAVA</sequence>
<evidence type="ECO:0000256" key="3">
    <source>
        <dbReference type="SAM" id="MobiDB-lite"/>
    </source>
</evidence>
<dbReference type="Gene3D" id="3.40.50.300">
    <property type="entry name" value="P-loop containing nucleotide triphosphate hydrolases"/>
    <property type="match status" value="2"/>
</dbReference>
<evidence type="ECO:0000313" key="6">
    <source>
        <dbReference type="Proteomes" id="UP000198775"/>
    </source>
</evidence>
<comment type="similarity">
    <text evidence="2">Belongs to the Sph1/Sph2 family.</text>
</comment>
<dbReference type="GO" id="GO:0006302">
    <property type="term" value="P:double-strand break repair"/>
    <property type="evidence" value="ECO:0007669"/>
    <property type="project" value="InterPro"/>
</dbReference>
<name>A0A1H8Q5B3_9EURY</name>
<dbReference type="PANTHER" id="PTHR32114">
    <property type="entry name" value="ABC TRANSPORTER ABCH.3"/>
    <property type="match status" value="1"/>
</dbReference>
<dbReference type="OrthoDB" id="241568at2157"/>
<evidence type="ECO:0000256" key="2">
    <source>
        <dbReference type="ARBA" id="ARBA00049666"/>
    </source>
</evidence>
<evidence type="ECO:0000313" key="5">
    <source>
        <dbReference type="EMBL" id="SEO49104.1"/>
    </source>
</evidence>
<dbReference type="NCBIfam" id="NF045487">
    <property type="entry name" value="ASRP"/>
    <property type="match status" value="1"/>
</dbReference>
<dbReference type="RefSeq" id="WP_092661275.1">
    <property type="nucleotide sequence ID" value="NZ_FOCX01000013.1"/>
</dbReference>
<feature type="compositionally biased region" description="Basic and acidic residues" evidence="3">
    <location>
        <begin position="149"/>
        <end position="170"/>
    </location>
</feature>
<feature type="compositionally biased region" description="Basic and acidic residues" evidence="3">
    <location>
        <begin position="332"/>
        <end position="362"/>
    </location>
</feature>
<dbReference type="Proteomes" id="UP000198775">
    <property type="component" value="Unassembled WGS sequence"/>
</dbReference>
<keyword evidence="6" id="KW-1185">Reference proteome</keyword>
<gene>
    <name evidence="5" type="ORF">SAMN05216388_101360</name>
</gene>
<dbReference type="EMBL" id="FOCX01000013">
    <property type="protein sequence ID" value="SEO49104.1"/>
    <property type="molecule type" value="Genomic_DNA"/>
</dbReference>